<proteinExistence type="predicted"/>
<gene>
    <name evidence="1" type="ORF">ACOLOM_LOCUS12014</name>
</gene>
<comment type="caution">
    <text evidence="1">The sequence shown here is derived from an EMBL/GenBank/DDBJ whole genome shotgun (WGS) entry which is preliminary data.</text>
</comment>
<evidence type="ECO:0000313" key="2">
    <source>
        <dbReference type="Proteomes" id="UP000789525"/>
    </source>
</evidence>
<reference evidence="1" key="1">
    <citation type="submission" date="2021-06" db="EMBL/GenBank/DDBJ databases">
        <authorList>
            <person name="Kallberg Y."/>
            <person name="Tangrot J."/>
            <person name="Rosling A."/>
        </authorList>
    </citation>
    <scope>NUCLEOTIDE SEQUENCE</scope>
    <source>
        <strain evidence="1">CL356</strain>
    </source>
</reference>
<protein>
    <submittedName>
        <fullName evidence="1">2231_t:CDS:1</fullName>
    </submittedName>
</protein>
<dbReference type="EMBL" id="CAJVPT010046432">
    <property type="protein sequence ID" value="CAG8738088.1"/>
    <property type="molecule type" value="Genomic_DNA"/>
</dbReference>
<name>A0ACA9Q5C0_9GLOM</name>
<organism evidence="1 2">
    <name type="scientific">Acaulospora colombiana</name>
    <dbReference type="NCBI Taxonomy" id="27376"/>
    <lineage>
        <taxon>Eukaryota</taxon>
        <taxon>Fungi</taxon>
        <taxon>Fungi incertae sedis</taxon>
        <taxon>Mucoromycota</taxon>
        <taxon>Glomeromycotina</taxon>
        <taxon>Glomeromycetes</taxon>
        <taxon>Diversisporales</taxon>
        <taxon>Acaulosporaceae</taxon>
        <taxon>Acaulospora</taxon>
    </lineage>
</organism>
<dbReference type="Proteomes" id="UP000789525">
    <property type="component" value="Unassembled WGS sequence"/>
</dbReference>
<evidence type="ECO:0000313" key="1">
    <source>
        <dbReference type="EMBL" id="CAG8738088.1"/>
    </source>
</evidence>
<keyword evidence="2" id="KW-1185">Reference proteome</keyword>
<sequence length="57" mass="5976">GGQEISDGHSQSQNDAVATSKFGWWAAIPGIPPYSPTAVYASAGDVKQVELRSGRQT</sequence>
<accession>A0ACA9Q5C0</accession>
<feature type="non-terminal residue" evidence="1">
    <location>
        <position position="1"/>
    </location>
</feature>